<dbReference type="Proteomes" id="UP000053424">
    <property type="component" value="Unassembled WGS sequence"/>
</dbReference>
<keyword evidence="4" id="KW-1185">Reference proteome</keyword>
<organism evidence="3 4">
    <name type="scientific">Hebeloma cylindrosporum</name>
    <dbReference type="NCBI Taxonomy" id="76867"/>
    <lineage>
        <taxon>Eukaryota</taxon>
        <taxon>Fungi</taxon>
        <taxon>Dikarya</taxon>
        <taxon>Basidiomycota</taxon>
        <taxon>Agaricomycotina</taxon>
        <taxon>Agaricomycetes</taxon>
        <taxon>Agaricomycetidae</taxon>
        <taxon>Agaricales</taxon>
        <taxon>Agaricineae</taxon>
        <taxon>Hymenogastraceae</taxon>
        <taxon>Hebeloma</taxon>
    </lineage>
</organism>
<dbReference type="OrthoDB" id="3261578at2759"/>
<sequence>MALPPSYDGEPLGDWNSDPEAIPILTDLPAYAPRQRPNASALAVRREPKEFYYEMKRNGKLFASLTMISDAAYSRHMATYLEGAPLKGRVRLTLDKPDAILSVVVSVQGQFITGANEGEQLTFLHISKTLWSQSEGDPRSGNSPAGGSSSVAPSTPPKFSGKIQGDYTWPFSIDLPKEVLVPCGNRNEPQVFTLPETFNERHTRASITYDVSVRFVRTKLRADHRIAAKFGFIPIIRPPPFPPLRRLAYQEESPLLGPIGDPDGWHSMDPIKIKARTLNNRHILIDCTLFLAKPLSYTRGSVIPISLRLIGDDHQALDMLSSPKAIVARLRRRIKYHHKSVESLAWRDSLDHSQLALWWPSAEQSEQRGVRYVNGELHLRADIKPTAAMASFRIEYSVVLFSFDSPGLDLGSTEMLIEQPVNIVTAFASGPRARMYAPPGYESEIPVQEVSNVRSLADLVFF</sequence>
<dbReference type="InterPro" id="IPR014752">
    <property type="entry name" value="Arrestin-like_C"/>
</dbReference>
<gene>
    <name evidence="3" type="ORF">M413DRAFT_412501</name>
</gene>
<dbReference type="InterPro" id="IPR050357">
    <property type="entry name" value="Arrestin_domain-protein"/>
</dbReference>
<dbReference type="AlphaFoldDB" id="A0A0C2YHK4"/>
<evidence type="ECO:0000259" key="2">
    <source>
        <dbReference type="Pfam" id="PF00339"/>
    </source>
</evidence>
<dbReference type="GO" id="GO:0015031">
    <property type="term" value="P:protein transport"/>
    <property type="evidence" value="ECO:0007669"/>
    <property type="project" value="TreeGrafter"/>
</dbReference>
<feature type="domain" description="Arrestin-like N-terminal" evidence="2">
    <location>
        <begin position="76"/>
        <end position="219"/>
    </location>
</feature>
<evidence type="ECO:0000313" key="3">
    <source>
        <dbReference type="EMBL" id="KIM40547.1"/>
    </source>
</evidence>
<dbReference type="PANTHER" id="PTHR11188">
    <property type="entry name" value="ARRESTIN DOMAIN CONTAINING PROTEIN"/>
    <property type="match status" value="1"/>
</dbReference>
<dbReference type="Pfam" id="PF00339">
    <property type="entry name" value="Arrestin_N"/>
    <property type="match status" value="1"/>
</dbReference>
<feature type="compositionally biased region" description="Low complexity" evidence="1">
    <location>
        <begin position="139"/>
        <end position="153"/>
    </location>
</feature>
<accession>A0A0C2YHK4</accession>
<dbReference type="HOGENOM" id="CLU_025691_0_0_1"/>
<dbReference type="PANTHER" id="PTHR11188:SF17">
    <property type="entry name" value="FI21816P1"/>
    <property type="match status" value="1"/>
</dbReference>
<dbReference type="Gene3D" id="2.60.40.640">
    <property type="match status" value="1"/>
</dbReference>
<dbReference type="InterPro" id="IPR011021">
    <property type="entry name" value="Arrestin-like_N"/>
</dbReference>
<evidence type="ECO:0000256" key="1">
    <source>
        <dbReference type="SAM" id="MobiDB-lite"/>
    </source>
</evidence>
<protein>
    <recommendedName>
        <fullName evidence="2">Arrestin-like N-terminal domain-containing protein</fullName>
    </recommendedName>
</protein>
<dbReference type="EMBL" id="KN831782">
    <property type="protein sequence ID" value="KIM40547.1"/>
    <property type="molecule type" value="Genomic_DNA"/>
</dbReference>
<proteinExistence type="predicted"/>
<evidence type="ECO:0000313" key="4">
    <source>
        <dbReference type="Proteomes" id="UP000053424"/>
    </source>
</evidence>
<dbReference type="GO" id="GO:0005737">
    <property type="term" value="C:cytoplasm"/>
    <property type="evidence" value="ECO:0007669"/>
    <property type="project" value="TreeGrafter"/>
</dbReference>
<name>A0A0C2YHK4_HEBCY</name>
<reference evidence="3 4" key="1">
    <citation type="submission" date="2014-04" db="EMBL/GenBank/DDBJ databases">
        <authorList>
            <consortium name="DOE Joint Genome Institute"/>
            <person name="Kuo A."/>
            <person name="Gay G."/>
            <person name="Dore J."/>
            <person name="Kohler A."/>
            <person name="Nagy L.G."/>
            <person name="Floudas D."/>
            <person name="Copeland A."/>
            <person name="Barry K.W."/>
            <person name="Cichocki N."/>
            <person name="Veneault-Fourrey C."/>
            <person name="LaButti K."/>
            <person name="Lindquist E.A."/>
            <person name="Lipzen A."/>
            <person name="Lundell T."/>
            <person name="Morin E."/>
            <person name="Murat C."/>
            <person name="Sun H."/>
            <person name="Tunlid A."/>
            <person name="Henrissat B."/>
            <person name="Grigoriev I.V."/>
            <person name="Hibbett D.S."/>
            <person name="Martin F."/>
            <person name="Nordberg H.P."/>
            <person name="Cantor M.N."/>
            <person name="Hua S.X."/>
        </authorList>
    </citation>
    <scope>NUCLEOTIDE SEQUENCE [LARGE SCALE GENOMIC DNA]</scope>
    <source>
        <strain evidence="4">h7</strain>
    </source>
</reference>
<feature type="region of interest" description="Disordered" evidence="1">
    <location>
        <begin position="134"/>
        <end position="157"/>
    </location>
</feature>
<reference evidence="4" key="2">
    <citation type="submission" date="2015-01" db="EMBL/GenBank/DDBJ databases">
        <title>Evolutionary Origins and Diversification of the Mycorrhizal Mutualists.</title>
        <authorList>
            <consortium name="DOE Joint Genome Institute"/>
            <consortium name="Mycorrhizal Genomics Consortium"/>
            <person name="Kohler A."/>
            <person name="Kuo A."/>
            <person name="Nagy L.G."/>
            <person name="Floudas D."/>
            <person name="Copeland A."/>
            <person name="Barry K.W."/>
            <person name="Cichocki N."/>
            <person name="Veneault-Fourrey C."/>
            <person name="LaButti K."/>
            <person name="Lindquist E.A."/>
            <person name="Lipzen A."/>
            <person name="Lundell T."/>
            <person name="Morin E."/>
            <person name="Murat C."/>
            <person name="Riley R."/>
            <person name="Ohm R."/>
            <person name="Sun H."/>
            <person name="Tunlid A."/>
            <person name="Henrissat B."/>
            <person name="Grigoriev I.V."/>
            <person name="Hibbett D.S."/>
            <person name="Martin F."/>
        </authorList>
    </citation>
    <scope>NUCLEOTIDE SEQUENCE [LARGE SCALE GENOMIC DNA]</scope>
    <source>
        <strain evidence="4">h7</strain>
    </source>
</reference>